<evidence type="ECO:0000256" key="1">
    <source>
        <dbReference type="ARBA" id="ARBA00004571"/>
    </source>
</evidence>
<dbReference type="Pfam" id="PF00593">
    <property type="entry name" value="TonB_dep_Rec_b-barrel"/>
    <property type="match status" value="1"/>
</dbReference>
<sequence>MKRNSIKFSLMAGASLLAAPGLAQEADVSSAEAQATAEGEPTNSLNEIIVTGRVGNTAQTQFEATVSVSTFDASDIAEVAPLTVADLFAQVPGVWAESSGGQAAANVFIRGIPAPGQFLFSKIQVDGLPVFEEHGIGFLTPDGLYRNDLTTERLEAVRGGSSSVFASNAPGGIFNYITKRGTDTPEGGVKFEWGDFGHYRVDANYAGPLGEDTTFSIGGFYRVADGVRDPGFRGDEGGQIRANLTQQFDRGELTVSASHIDDSNLFLLAIPLDLDEDGDLTDLTGIDANFGTLVSDDIRDTTLLFPTGPQEFDLSDGINNVATTIGLEFEYDLGGGFTVTNRSRYVDGETQFNSAIAFGAEDANTFLAGQLGAAQAAFGADVAAVTASFLDGTPFGLPDANGVGGNNGNGLIGTSGFFPVNSDYDNFINDLQLSNSFDTGIGIHNITAGFYSSFYSIEQFQTFAGYVHEIANSPRQIELTAVDADGNAVGTLSQNGFTNFSTGFFQNYSGDGEVFAWYLSDEWEVNDDLRIDGGIRYETQTLEGAVEIPGTFDLSAQNTLLPTGSLPTTADDAVVGGTGQFESFRETYDEFAWTIAGNYVWTDYLSTFARVSDGFRTPTLDDLASAGADNTGNVLVGSVFQVEGGFKVNLPRFQAFITGFYSEVDDQPFTEPVNDMNGDVIDATIIQSSETIGIEIETEIGPFYGFSINAKGTFQDPEFAGLTVSGGGLTVDDSAITGNRIPRIPSRIISVRPRFEFAGDDIGLGGSDGSIFLSIYNVGDRFSDIGNTILLPGYTTLGAGARLGFVSGFELSVVADNLTNTIGLTEGNPRTDLFAPIGGDVTTATFGRPIVGRNFRVSVGYSF</sequence>
<comment type="similarity">
    <text evidence="12 13">Belongs to the TonB-dependent receptor family.</text>
</comment>
<evidence type="ECO:0000259" key="16">
    <source>
        <dbReference type="Pfam" id="PF07715"/>
    </source>
</evidence>
<keyword evidence="2 12" id="KW-0813">Transport</keyword>
<evidence type="ECO:0000256" key="2">
    <source>
        <dbReference type="ARBA" id="ARBA00022448"/>
    </source>
</evidence>
<evidence type="ECO:0000259" key="15">
    <source>
        <dbReference type="Pfam" id="PF00593"/>
    </source>
</evidence>
<evidence type="ECO:0000256" key="7">
    <source>
        <dbReference type="ARBA" id="ARBA00023004"/>
    </source>
</evidence>
<proteinExistence type="inferred from homology"/>
<reference evidence="17 18" key="1">
    <citation type="submission" date="2020-09" db="EMBL/GenBank/DDBJ databases">
        <authorList>
            <person name="Yoon J.-W."/>
        </authorList>
    </citation>
    <scope>NUCLEOTIDE SEQUENCE [LARGE SCALE GENOMIC DNA]</scope>
    <source>
        <strain evidence="17 18">KMU-140</strain>
    </source>
</reference>
<dbReference type="InterPro" id="IPR036942">
    <property type="entry name" value="Beta-barrel_TonB_sf"/>
</dbReference>
<keyword evidence="3 12" id="KW-1134">Transmembrane beta strand</keyword>
<comment type="caution">
    <text evidence="17">The sequence shown here is derived from an EMBL/GenBank/DDBJ whole genome shotgun (WGS) entry which is preliminary data.</text>
</comment>
<evidence type="ECO:0000256" key="5">
    <source>
        <dbReference type="ARBA" id="ARBA00022692"/>
    </source>
</evidence>
<dbReference type="PANTHER" id="PTHR32552:SF89">
    <property type="entry name" value="CATECHOLATE SIDEROPHORE RECEPTOR FIU"/>
    <property type="match status" value="1"/>
</dbReference>
<organism evidence="17 18">
    <name type="scientific">Erythrobacter rubeus</name>
    <dbReference type="NCBI Taxonomy" id="2760803"/>
    <lineage>
        <taxon>Bacteria</taxon>
        <taxon>Pseudomonadati</taxon>
        <taxon>Pseudomonadota</taxon>
        <taxon>Alphaproteobacteria</taxon>
        <taxon>Sphingomonadales</taxon>
        <taxon>Erythrobacteraceae</taxon>
        <taxon>Erythrobacter/Porphyrobacter group</taxon>
        <taxon>Erythrobacter</taxon>
    </lineage>
</organism>
<evidence type="ECO:0000256" key="6">
    <source>
        <dbReference type="ARBA" id="ARBA00022729"/>
    </source>
</evidence>
<evidence type="ECO:0000313" key="17">
    <source>
        <dbReference type="EMBL" id="MBD2841900.1"/>
    </source>
</evidence>
<dbReference type="Proteomes" id="UP000635384">
    <property type="component" value="Unassembled WGS sequence"/>
</dbReference>
<evidence type="ECO:0000256" key="9">
    <source>
        <dbReference type="ARBA" id="ARBA00023077"/>
    </source>
</evidence>
<dbReference type="InterPro" id="IPR039426">
    <property type="entry name" value="TonB-dep_rcpt-like"/>
</dbReference>
<keyword evidence="7" id="KW-0408">Iron</keyword>
<dbReference type="EMBL" id="JACXLC010000001">
    <property type="protein sequence ID" value="MBD2841900.1"/>
    <property type="molecule type" value="Genomic_DNA"/>
</dbReference>
<dbReference type="RefSeq" id="WP_190787403.1">
    <property type="nucleotide sequence ID" value="NZ_JACXLC010000001.1"/>
</dbReference>
<feature type="domain" description="TonB-dependent receptor plug" evidence="16">
    <location>
        <begin position="61"/>
        <end position="173"/>
    </location>
</feature>
<dbReference type="InterPro" id="IPR000531">
    <property type="entry name" value="Beta-barrel_TonB"/>
</dbReference>
<dbReference type="SUPFAM" id="SSF56935">
    <property type="entry name" value="Porins"/>
    <property type="match status" value="1"/>
</dbReference>
<keyword evidence="18" id="KW-1185">Reference proteome</keyword>
<evidence type="ECO:0000256" key="12">
    <source>
        <dbReference type="PROSITE-ProRule" id="PRU01360"/>
    </source>
</evidence>
<feature type="domain" description="TonB-dependent receptor-like beta-barrel" evidence="15">
    <location>
        <begin position="315"/>
        <end position="818"/>
    </location>
</feature>
<evidence type="ECO:0000256" key="14">
    <source>
        <dbReference type="SAM" id="SignalP"/>
    </source>
</evidence>
<gene>
    <name evidence="17" type="ORF">IB285_06445</name>
</gene>
<protein>
    <submittedName>
        <fullName evidence="17">TonB-dependent receptor</fullName>
    </submittedName>
</protein>
<evidence type="ECO:0000313" key="18">
    <source>
        <dbReference type="Proteomes" id="UP000635384"/>
    </source>
</evidence>
<evidence type="ECO:0000256" key="10">
    <source>
        <dbReference type="ARBA" id="ARBA00023136"/>
    </source>
</evidence>
<keyword evidence="6 14" id="KW-0732">Signal</keyword>
<dbReference type="Gene3D" id="2.170.130.10">
    <property type="entry name" value="TonB-dependent receptor, plug domain"/>
    <property type="match status" value="1"/>
</dbReference>
<comment type="subcellular location">
    <subcellularLocation>
        <location evidence="1 12">Cell outer membrane</location>
        <topology evidence="1 12">Multi-pass membrane protein</topology>
    </subcellularLocation>
</comment>
<keyword evidence="17" id="KW-0675">Receptor</keyword>
<feature type="signal peptide" evidence="14">
    <location>
        <begin position="1"/>
        <end position="23"/>
    </location>
</feature>
<accession>A0ABR8KMW4</accession>
<keyword evidence="4" id="KW-0410">Iron transport</keyword>
<evidence type="ECO:0000256" key="11">
    <source>
        <dbReference type="ARBA" id="ARBA00023237"/>
    </source>
</evidence>
<dbReference type="PROSITE" id="PS52016">
    <property type="entry name" value="TONB_DEPENDENT_REC_3"/>
    <property type="match status" value="1"/>
</dbReference>
<keyword evidence="11 12" id="KW-0998">Cell outer membrane</keyword>
<dbReference type="InterPro" id="IPR037066">
    <property type="entry name" value="Plug_dom_sf"/>
</dbReference>
<evidence type="ECO:0000256" key="3">
    <source>
        <dbReference type="ARBA" id="ARBA00022452"/>
    </source>
</evidence>
<dbReference type="InterPro" id="IPR012910">
    <property type="entry name" value="Plug_dom"/>
</dbReference>
<evidence type="ECO:0000256" key="4">
    <source>
        <dbReference type="ARBA" id="ARBA00022496"/>
    </source>
</evidence>
<dbReference type="Gene3D" id="2.40.170.20">
    <property type="entry name" value="TonB-dependent receptor, beta-barrel domain"/>
    <property type="match status" value="1"/>
</dbReference>
<dbReference type="PANTHER" id="PTHR32552">
    <property type="entry name" value="FERRICHROME IRON RECEPTOR-RELATED"/>
    <property type="match status" value="1"/>
</dbReference>
<name>A0ABR8KMW4_9SPHN</name>
<keyword evidence="8" id="KW-0406">Ion transport</keyword>
<dbReference type="Pfam" id="PF07715">
    <property type="entry name" value="Plug"/>
    <property type="match status" value="1"/>
</dbReference>
<evidence type="ECO:0000256" key="8">
    <source>
        <dbReference type="ARBA" id="ARBA00023065"/>
    </source>
</evidence>
<feature type="chain" id="PRO_5045718476" evidence="14">
    <location>
        <begin position="24"/>
        <end position="863"/>
    </location>
</feature>
<evidence type="ECO:0000256" key="13">
    <source>
        <dbReference type="RuleBase" id="RU003357"/>
    </source>
</evidence>
<keyword evidence="10 12" id="KW-0472">Membrane</keyword>
<keyword evidence="5 12" id="KW-0812">Transmembrane</keyword>
<keyword evidence="9 13" id="KW-0798">TonB box</keyword>